<evidence type="ECO:0000313" key="2">
    <source>
        <dbReference type="EMBL" id="MEI4828204.1"/>
    </source>
</evidence>
<feature type="domain" description="Methyltransferase FkbM" evidence="1">
    <location>
        <begin position="58"/>
        <end position="224"/>
    </location>
</feature>
<dbReference type="InterPro" id="IPR053202">
    <property type="entry name" value="EGF_Rcpt_Signaling_Reg"/>
</dbReference>
<dbReference type="GO" id="GO:0032259">
    <property type="term" value="P:methylation"/>
    <property type="evidence" value="ECO:0007669"/>
    <property type="project" value="UniProtKB-KW"/>
</dbReference>
<dbReference type="EMBL" id="JBAWSV010000001">
    <property type="protein sequence ID" value="MEI4828204.1"/>
    <property type="molecule type" value="Genomic_DNA"/>
</dbReference>
<evidence type="ECO:0000313" key="3">
    <source>
        <dbReference type="Proteomes" id="UP001367922"/>
    </source>
</evidence>
<gene>
    <name evidence="2" type="ORF">WAX78_01830</name>
</gene>
<dbReference type="RefSeq" id="WP_336480599.1">
    <property type="nucleotide sequence ID" value="NZ_JBAWSV010000001.1"/>
</dbReference>
<dbReference type="InterPro" id="IPR006342">
    <property type="entry name" value="FkbM_mtfrase"/>
</dbReference>
<keyword evidence="2" id="KW-0489">Methyltransferase</keyword>
<dbReference type="NCBIfam" id="TIGR01444">
    <property type="entry name" value="fkbM_fam"/>
    <property type="match status" value="1"/>
</dbReference>
<comment type="caution">
    <text evidence="2">The sequence shown here is derived from an EMBL/GenBank/DDBJ whole genome shotgun (WGS) entry which is preliminary data.</text>
</comment>
<dbReference type="PANTHER" id="PTHR34009">
    <property type="entry name" value="PROTEIN STAR"/>
    <property type="match status" value="1"/>
</dbReference>
<evidence type="ECO:0000259" key="1">
    <source>
        <dbReference type="Pfam" id="PF05050"/>
    </source>
</evidence>
<proteinExistence type="predicted"/>
<dbReference type="Proteomes" id="UP001367922">
    <property type="component" value="Unassembled WGS sequence"/>
</dbReference>
<organism evidence="2 3">
    <name type="scientific">Bacillus yunxiaonensis</name>
    <dbReference type="NCBI Taxonomy" id="3127665"/>
    <lineage>
        <taxon>Bacteria</taxon>
        <taxon>Bacillati</taxon>
        <taxon>Bacillota</taxon>
        <taxon>Bacilli</taxon>
        <taxon>Bacillales</taxon>
        <taxon>Bacillaceae</taxon>
        <taxon>Bacillus</taxon>
    </lineage>
</organism>
<dbReference type="GO" id="GO:0008168">
    <property type="term" value="F:methyltransferase activity"/>
    <property type="evidence" value="ECO:0007669"/>
    <property type="project" value="UniProtKB-KW"/>
</dbReference>
<name>A0ABU8FQF8_9BACI</name>
<keyword evidence="2" id="KW-0808">Transferase</keyword>
<sequence>MDETEVSHVRLLEQEQNLEITKENGSRDLLLQYYSQIGQDKFVNERIFQGMEKGFFVEIGAHDGISISNSYFFEKHKNWDGICIEPIPEVFELLRKNRKCICIEGAISNENGNQDFLQIQGSLEMLSGLVDKFDLRHKERINIELQDCGGSCKVVKVKTYTLQSILDNHNVTHIDLLSIDTEGAELAVLQSIDFKKVKIECIVAENNYQEKSVEEFLTMQGYRLVEKLPFDDIFLHHKSNLSVL</sequence>
<dbReference type="PANTHER" id="PTHR34009:SF2">
    <property type="entry name" value="PROTEIN STAR"/>
    <property type="match status" value="1"/>
</dbReference>
<keyword evidence="3" id="KW-1185">Reference proteome</keyword>
<protein>
    <submittedName>
        <fullName evidence="2">FkbM family methyltransferase</fullName>
    </submittedName>
</protein>
<dbReference type="InterPro" id="IPR029063">
    <property type="entry name" value="SAM-dependent_MTases_sf"/>
</dbReference>
<dbReference type="Pfam" id="PF05050">
    <property type="entry name" value="Methyltransf_21"/>
    <property type="match status" value="1"/>
</dbReference>
<reference evidence="2 3" key="1">
    <citation type="submission" date="2024-01" db="EMBL/GenBank/DDBJ databases">
        <title>Seven novel Bacillus-like species.</title>
        <authorList>
            <person name="Liu G."/>
        </authorList>
    </citation>
    <scope>NUCLEOTIDE SEQUENCE [LARGE SCALE GENOMIC DNA]</scope>
    <source>
        <strain evidence="2 3">FJAT-53711</strain>
    </source>
</reference>
<dbReference type="Gene3D" id="3.40.50.150">
    <property type="entry name" value="Vaccinia Virus protein VP39"/>
    <property type="match status" value="1"/>
</dbReference>
<accession>A0ABU8FQF8</accession>
<dbReference type="SUPFAM" id="SSF53335">
    <property type="entry name" value="S-adenosyl-L-methionine-dependent methyltransferases"/>
    <property type="match status" value="1"/>
</dbReference>